<feature type="region of interest" description="Disordered" evidence="8">
    <location>
        <begin position="165"/>
        <end position="192"/>
    </location>
</feature>
<dbReference type="Gene3D" id="3.50.30.30">
    <property type="match status" value="1"/>
</dbReference>
<evidence type="ECO:0000256" key="6">
    <source>
        <dbReference type="ARBA" id="ARBA00022825"/>
    </source>
</evidence>
<dbReference type="SUPFAM" id="SSF52743">
    <property type="entry name" value="Subtilisin-like"/>
    <property type="match status" value="1"/>
</dbReference>
<keyword evidence="6" id="KW-0720">Serine protease</keyword>
<dbReference type="Gene3D" id="3.40.50.200">
    <property type="entry name" value="Peptidase S8/S53 domain"/>
    <property type="match status" value="1"/>
</dbReference>
<reference evidence="12" key="1">
    <citation type="journal article" date="2021" name="J. Hered.">
        <title>Genome Assembly of Salicaceae Populus deltoides (Eastern Cottonwood) I-69 Based on Nanopore Sequencing and Hi-C Technologies.</title>
        <authorList>
            <person name="Bai S."/>
            <person name="Wu H."/>
            <person name="Zhang J."/>
            <person name="Pan Z."/>
            <person name="Zhao W."/>
            <person name="Li Z."/>
            <person name="Tong C."/>
        </authorList>
    </citation>
    <scope>NUCLEOTIDE SEQUENCE</scope>
    <source>
        <tissue evidence="12">Leaf</tissue>
    </source>
</reference>
<name>A0A8T2XYQ3_POPDE</name>
<dbReference type="Gene3D" id="3.30.70.80">
    <property type="entry name" value="Peptidase S8 propeptide/proteinase inhibitor I9"/>
    <property type="match status" value="1"/>
</dbReference>
<dbReference type="InterPro" id="IPR036852">
    <property type="entry name" value="Peptidase_S8/S53_dom_sf"/>
</dbReference>
<comment type="caution">
    <text evidence="7">Lacks conserved residue(s) required for the propagation of feature annotation.</text>
</comment>
<evidence type="ECO:0000259" key="11">
    <source>
        <dbReference type="Pfam" id="PF05922"/>
    </source>
</evidence>
<protein>
    <recommendedName>
        <fullName evidence="14">Cucumisin</fullName>
    </recommendedName>
</protein>
<evidence type="ECO:0000259" key="10">
    <source>
        <dbReference type="Pfam" id="PF00082"/>
    </source>
</evidence>
<feature type="domain" description="Peptidase S8/S53" evidence="10">
    <location>
        <begin position="132"/>
        <end position="299"/>
    </location>
</feature>
<dbReference type="PRINTS" id="PR00723">
    <property type="entry name" value="SUBTILISIN"/>
</dbReference>
<gene>
    <name evidence="12" type="ORF">H0E87_017052</name>
</gene>
<dbReference type="InterPro" id="IPR000209">
    <property type="entry name" value="Peptidase_S8/S53_dom"/>
</dbReference>
<evidence type="ECO:0000313" key="13">
    <source>
        <dbReference type="Proteomes" id="UP000807159"/>
    </source>
</evidence>
<dbReference type="InterPro" id="IPR037045">
    <property type="entry name" value="S8pro/Inhibitor_I9_sf"/>
</dbReference>
<keyword evidence="5" id="KW-0378">Hydrolase</keyword>
<evidence type="ECO:0000313" key="12">
    <source>
        <dbReference type="EMBL" id="KAH8497989.1"/>
    </source>
</evidence>
<dbReference type="AlphaFoldDB" id="A0A8T2XYQ3"/>
<dbReference type="InterPro" id="IPR010259">
    <property type="entry name" value="S8pro/Inhibitor_I9"/>
</dbReference>
<evidence type="ECO:0000256" key="2">
    <source>
        <dbReference type="ARBA" id="ARBA00011073"/>
    </source>
</evidence>
<evidence type="ECO:0000256" key="9">
    <source>
        <dbReference type="SAM" id="SignalP"/>
    </source>
</evidence>
<keyword evidence="4 9" id="KW-0732">Signal</keyword>
<evidence type="ECO:0000256" key="4">
    <source>
        <dbReference type="ARBA" id="ARBA00022729"/>
    </source>
</evidence>
<comment type="similarity">
    <text evidence="2 7">Belongs to the peptidase S8 family.</text>
</comment>
<comment type="caution">
    <text evidence="12">The sequence shown here is derived from an EMBL/GenBank/DDBJ whole genome shotgun (WGS) entry which is preliminary data.</text>
</comment>
<evidence type="ECO:0000256" key="7">
    <source>
        <dbReference type="PROSITE-ProRule" id="PRU01240"/>
    </source>
</evidence>
<dbReference type="InterPro" id="IPR015500">
    <property type="entry name" value="Peptidase_S8_subtilisin-rel"/>
</dbReference>
<evidence type="ECO:0000256" key="5">
    <source>
        <dbReference type="ARBA" id="ARBA00022801"/>
    </source>
</evidence>
<feature type="signal peptide" evidence="9">
    <location>
        <begin position="1"/>
        <end position="22"/>
    </location>
</feature>
<evidence type="ECO:0000256" key="3">
    <source>
        <dbReference type="ARBA" id="ARBA00022670"/>
    </source>
</evidence>
<proteinExistence type="inferred from homology"/>
<dbReference type="Pfam" id="PF00082">
    <property type="entry name" value="Peptidase_S8"/>
    <property type="match status" value="1"/>
</dbReference>
<feature type="compositionally biased region" description="Basic and acidic residues" evidence="8">
    <location>
        <begin position="174"/>
        <end position="188"/>
    </location>
</feature>
<dbReference type="GO" id="GO:0006508">
    <property type="term" value="P:proteolysis"/>
    <property type="evidence" value="ECO:0007669"/>
    <property type="project" value="UniProtKB-KW"/>
</dbReference>
<evidence type="ECO:0000256" key="8">
    <source>
        <dbReference type="SAM" id="MobiDB-lite"/>
    </source>
</evidence>
<comment type="subcellular location">
    <subcellularLocation>
        <location evidence="1">Secreted</location>
    </subcellularLocation>
</comment>
<dbReference type="Pfam" id="PF05922">
    <property type="entry name" value="Inhibitor_I9"/>
    <property type="match status" value="1"/>
</dbReference>
<feature type="chain" id="PRO_5035793883" description="Cucumisin" evidence="9">
    <location>
        <begin position="23"/>
        <end position="378"/>
    </location>
</feature>
<dbReference type="PROSITE" id="PS51892">
    <property type="entry name" value="SUBTILASE"/>
    <property type="match status" value="1"/>
</dbReference>
<dbReference type="EMBL" id="JACEGQ020000009">
    <property type="protein sequence ID" value="KAH8497989.1"/>
    <property type="molecule type" value="Genomic_DNA"/>
</dbReference>
<evidence type="ECO:0000256" key="1">
    <source>
        <dbReference type="ARBA" id="ARBA00004613"/>
    </source>
</evidence>
<keyword evidence="13" id="KW-1185">Reference proteome</keyword>
<accession>A0A8T2XYQ3</accession>
<organism evidence="12 13">
    <name type="scientific">Populus deltoides</name>
    <name type="common">Eastern poplar</name>
    <name type="synonym">Eastern cottonwood</name>
    <dbReference type="NCBI Taxonomy" id="3696"/>
    <lineage>
        <taxon>Eukaryota</taxon>
        <taxon>Viridiplantae</taxon>
        <taxon>Streptophyta</taxon>
        <taxon>Embryophyta</taxon>
        <taxon>Tracheophyta</taxon>
        <taxon>Spermatophyta</taxon>
        <taxon>Magnoliopsida</taxon>
        <taxon>eudicotyledons</taxon>
        <taxon>Gunneridae</taxon>
        <taxon>Pentapetalae</taxon>
        <taxon>rosids</taxon>
        <taxon>fabids</taxon>
        <taxon>Malpighiales</taxon>
        <taxon>Salicaceae</taxon>
        <taxon>Saliceae</taxon>
        <taxon>Populus</taxon>
    </lineage>
</organism>
<evidence type="ECO:0008006" key="14">
    <source>
        <dbReference type="Google" id="ProtNLM"/>
    </source>
</evidence>
<dbReference type="InterPro" id="IPR045051">
    <property type="entry name" value="SBT"/>
</dbReference>
<dbReference type="GO" id="GO:0004252">
    <property type="term" value="F:serine-type endopeptidase activity"/>
    <property type="evidence" value="ECO:0007669"/>
    <property type="project" value="InterPro"/>
</dbReference>
<sequence>MEKQTIFIFSVLLLATLSLSHGSNDKERKAYIFYMGNAPKTHHISTADRHHGFLSSALGDEDVARRIRIHSYGKSFDAFAAHLLPEEAERLKRGKNVVSVFLSTKRSLLTTRSWDFIGMPLSVERKPQVESSIVVGVLDTGVYIDAPSFDDKGFGPPPSSWKGAKGSNFTGCNKRPDENTPVDDEGHGTHTSSTVAGISVEGASLYGLGQGTARGGVPSSRLAIYKVCYEDGCSDMDIMAAFDDAIQDGADMISLSVGGPVSDYFNDAIAIGSFHAMKKGILTSCAAGNEGPALASVGNVTPWILTDGASGMDRQFRTPLTIGNSIKTSGSLSGSSHDDFYFNLALINIYYKMINKRGSTFNFLMFSFDFLNVNRLYY</sequence>
<keyword evidence="3" id="KW-0645">Protease</keyword>
<dbReference type="PANTHER" id="PTHR10795">
    <property type="entry name" value="PROPROTEIN CONVERTASE SUBTILISIN/KEXIN"/>
    <property type="match status" value="1"/>
</dbReference>
<dbReference type="Proteomes" id="UP000807159">
    <property type="component" value="Chromosome 9"/>
</dbReference>
<feature type="domain" description="Inhibitor I9" evidence="11">
    <location>
        <begin position="31"/>
        <end position="108"/>
    </location>
</feature>
<dbReference type="GO" id="GO:0005576">
    <property type="term" value="C:extracellular region"/>
    <property type="evidence" value="ECO:0007669"/>
    <property type="project" value="UniProtKB-SubCell"/>
</dbReference>